<evidence type="ECO:0000256" key="5">
    <source>
        <dbReference type="ARBA" id="ARBA00023242"/>
    </source>
</evidence>
<dbReference type="AlphaFoldDB" id="A0A2P4Z4B2"/>
<keyword evidence="4 6" id="KW-0804">Transcription</keyword>
<evidence type="ECO:0000256" key="2">
    <source>
        <dbReference type="ARBA" id="ARBA00005389"/>
    </source>
</evidence>
<evidence type="ECO:0000256" key="1">
    <source>
        <dbReference type="ARBA" id="ARBA00004123"/>
    </source>
</evidence>
<keyword evidence="6" id="KW-0010">Activator</keyword>
<organism evidence="7 8">
    <name type="scientific">Cryptosporidium meleagridis</name>
    <dbReference type="NCBI Taxonomy" id="93969"/>
    <lineage>
        <taxon>Eukaryota</taxon>
        <taxon>Sar</taxon>
        <taxon>Alveolata</taxon>
        <taxon>Apicomplexa</taxon>
        <taxon>Conoidasida</taxon>
        <taxon>Coccidia</taxon>
        <taxon>Eucoccidiorida</taxon>
        <taxon>Eimeriorina</taxon>
        <taxon>Cryptosporidiidae</taxon>
        <taxon>Cryptosporidium</taxon>
    </lineage>
</organism>
<comment type="caution">
    <text evidence="7">The sequence shown here is derived from an EMBL/GenBank/DDBJ whole genome shotgun (WGS) entry which is preliminary data.</text>
</comment>
<keyword evidence="3 6" id="KW-0805">Transcription regulation</keyword>
<evidence type="ECO:0000256" key="4">
    <source>
        <dbReference type="ARBA" id="ARBA00023163"/>
    </source>
</evidence>
<protein>
    <recommendedName>
        <fullName evidence="6">Mediator of RNA polymerase II transcription subunit 10</fullName>
    </recommendedName>
    <alternativeName>
        <fullName evidence="6">Mediator complex subunit 10</fullName>
    </alternativeName>
</protein>
<dbReference type="InterPro" id="IPR019145">
    <property type="entry name" value="Mediator_Med10"/>
</dbReference>
<dbReference type="VEuPathDB" id="CryptoDB:CmeUKMEL1_14405"/>
<evidence type="ECO:0000313" key="7">
    <source>
        <dbReference type="EMBL" id="POM84840.1"/>
    </source>
</evidence>
<dbReference type="Pfam" id="PF09748">
    <property type="entry name" value="Med10"/>
    <property type="match status" value="1"/>
</dbReference>
<comment type="subunit">
    <text evidence="6">Component of the Mediator complex.</text>
</comment>
<proteinExistence type="inferred from homology"/>
<comment type="similarity">
    <text evidence="2 6">Belongs to the Mediator complex subunit 10 family.</text>
</comment>
<accession>A0A2P4Z4B2</accession>
<evidence type="ECO:0000313" key="8">
    <source>
        <dbReference type="Proteomes" id="UP000236928"/>
    </source>
</evidence>
<name>A0A2P4Z4B2_9CRYT</name>
<dbReference type="GO" id="GO:0003712">
    <property type="term" value="F:transcription coregulator activity"/>
    <property type="evidence" value="ECO:0007669"/>
    <property type="project" value="InterPro"/>
</dbReference>
<reference evidence="7 8" key="1">
    <citation type="submission" date="2014-04" db="EMBL/GenBank/DDBJ databases">
        <title>Comparative Genomics of Cryptosporidium Species.</title>
        <authorList>
            <person name="Silva J.C."/>
            <person name="Su Q."/>
            <person name="Chalmers R."/>
            <person name="Chibucos M.C."/>
            <person name="Elwin K."/>
            <person name="Godinez A."/>
            <person name="Guo F."/>
            <person name="Huynh K."/>
            <person name="Orvis J."/>
            <person name="Ott S."/>
            <person name="Sadzewicz L."/>
            <person name="Sengamalay N."/>
            <person name="Shetty A."/>
            <person name="Sun M."/>
            <person name="Tallon L."/>
            <person name="Xiao L."/>
            <person name="Zhang H."/>
            <person name="Fraser C.M."/>
            <person name="Zhu G."/>
            <person name="Kissinger J."/>
            <person name="Widmer G."/>
        </authorList>
    </citation>
    <scope>NUCLEOTIDE SEQUENCE [LARGE SCALE GENOMIC DNA]</scope>
    <source>
        <strain evidence="7 8">UKMEL1</strain>
    </source>
</reference>
<comment type="function">
    <text evidence="6">Component of the Mediator complex, a coactivator involved in the regulated transcription of nearly all RNA polymerase II-dependent genes. Mediator functions as a bridge to convey information from gene-specific regulatory proteins to the basal RNA polymerase II transcription machinery. Mediator is recruited to promoters by direct interactions with regulatory proteins and serves as a scaffold for the assembly of a functional preinitiation complex with RNA polymerase II and the general transcription factors.</text>
</comment>
<dbReference type="OrthoDB" id="337270at2759"/>
<evidence type="ECO:0000256" key="3">
    <source>
        <dbReference type="ARBA" id="ARBA00023015"/>
    </source>
</evidence>
<gene>
    <name evidence="6" type="primary">MED10</name>
    <name evidence="7" type="ORF">CmeUKMEL1_14405</name>
</gene>
<dbReference type="GO" id="GO:0006357">
    <property type="term" value="P:regulation of transcription by RNA polymerase II"/>
    <property type="evidence" value="ECO:0007669"/>
    <property type="project" value="InterPro"/>
</dbReference>
<evidence type="ECO:0000256" key="6">
    <source>
        <dbReference type="RuleBase" id="RU364146"/>
    </source>
</evidence>
<sequence>MENKVSIDPLLECYINIIRNLTTITNEIIISSNHKNTDSSNKLKNGVQEYINLLVHAQNILSDSNLSKEEIPLGFIKHIDEGKSPNTWLMDLFKLLDEQNDRARGEAFTLSSLHRAISKRLLIGRDLLIDDIAIINRKL</sequence>
<keyword evidence="5 6" id="KW-0539">Nucleus</keyword>
<comment type="subcellular location">
    <subcellularLocation>
        <location evidence="1 6">Nucleus</location>
    </subcellularLocation>
</comment>
<dbReference type="GO" id="GO:0016592">
    <property type="term" value="C:mediator complex"/>
    <property type="evidence" value="ECO:0007669"/>
    <property type="project" value="InterPro"/>
</dbReference>
<dbReference type="EMBL" id="JIBK01000048">
    <property type="protein sequence ID" value="POM84840.1"/>
    <property type="molecule type" value="Genomic_DNA"/>
</dbReference>
<keyword evidence="8" id="KW-1185">Reference proteome</keyword>
<dbReference type="Proteomes" id="UP000236928">
    <property type="component" value="Unassembled WGS sequence"/>
</dbReference>